<protein>
    <submittedName>
        <fullName evidence="2">HD-like signal output (HDOD) protein</fullName>
    </submittedName>
</protein>
<dbReference type="Gene3D" id="1.10.3210.10">
    <property type="entry name" value="Hypothetical protein af1432"/>
    <property type="match status" value="1"/>
</dbReference>
<reference evidence="2" key="1">
    <citation type="submission" date="2021-01" db="EMBL/GenBank/DDBJ databases">
        <title>Genomic Encyclopedia of Type Strains, Phase IV (KMG-IV): sequencing the most valuable type-strain genomes for metagenomic binning, comparative biology and taxonomic classification.</title>
        <authorList>
            <person name="Goeker M."/>
        </authorList>
    </citation>
    <scope>NUCLEOTIDE SEQUENCE</scope>
    <source>
        <strain evidence="2">DSM 23230</strain>
    </source>
</reference>
<dbReference type="PANTHER" id="PTHR33525:SF3">
    <property type="entry name" value="RIBONUCLEASE Y"/>
    <property type="match status" value="1"/>
</dbReference>
<evidence type="ECO:0000313" key="2">
    <source>
        <dbReference type="EMBL" id="MBM7556079.1"/>
    </source>
</evidence>
<dbReference type="InterPro" id="IPR013976">
    <property type="entry name" value="HDOD"/>
</dbReference>
<keyword evidence="3" id="KW-1185">Reference proteome</keyword>
<evidence type="ECO:0000259" key="1">
    <source>
        <dbReference type="PROSITE" id="PS51833"/>
    </source>
</evidence>
<dbReference type="PROSITE" id="PS51833">
    <property type="entry name" value="HDOD"/>
    <property type="match status" value="1"/>
</dbReference>
<dbReference type="RefSeq" id="WP_204700796.1">
    <property type="nucleotide sequence ID" value="NZ_JAFBDQ010000004.1"/>
</dbReference>
<evidence type="ECO:0000313" key="3">
    <source>
        <dbReference type="Proteomes" id="UP000774000"/>
    </source>
</evidence>
<dbReference type="InterPro" id="IPR052340">
    <property type="entry name" value="RNase_Y/CdgJ"/>
</dbReference>
<dbReference type="PANTHER" id="PTHR33525">
    <property type="match status" value="1"/>
</dbReference>
<name>A0A938XR03_9FIRM</name>
<gene>
    <name evidence="2" type="ORF">JOC47_000915</name>
</gene>
<dbReference type="EMBL" id="JAFBDQ010000004">
    <property type="protein sequence ID" value="MBM7556079.1"/>
    <property type="molecule type" value="Genomic_DNA"/>
</dbReference>
<sequence>MDKEKILVLLKKSSSFPSLPSEVIDIFEKLEYPLELEIDEFKSQIKKYGNLNEVILDVVNSNYFSLQRKVNTLGQAIKFLGMKTMKEVIVAILLKSLFPKRLGRSEEFDRKKYWEHCVGTALASNEIAKKINHPYGNQFFFKILIHDIGVLALDVCMPDLLDEIYSLAKEKEISLLEAEAQMMNGATHCDIGSWLCKRWKIPSDVAKIIRHHHKPKINDLRTKIVHLGDVISGNYYQRILGIEKDYNQFKQEIIDSININEKTLDKISSNLQSKIKNIKENYNLNLLDYNKFIGDVVL</sequence>
<dbReference type="Proteomes" id="UP000774000">
    <property type="component" value="Unassembled WGS sequence"/>
</dbReference>
<organism evidence="2 3">
    <name type="scientific">Halanaerobacter jeridensis</name>
    <dbReference type="NCBI Taxonomy" id="706427"/>
    <lineage>
        <taxon>Bacteria</taxon>
        <taxon>Bacillati</taxon>
        <taxon>Bacillota</taxon>
        <taxon>Clostridia</taxon>
        <taxon>Halanaerobiales</taxon>
        <taxon>Halobacteroidaceae</taxon>
        <taxon>Halanaerobacter</taxon>
    </lineage>
</organism>
<dbReference type="SUPFAM" id="SSF109604">
    <property type="entry name" value="HD-domain/PDEase-like"/>
    <property type="match status" value="1"/>
</dbReference>
<dbReference type="Pfam" id="PF08668">
    <property type="entry name" value="HDOD"/>
    <property type="match status" value="1"/>
</dbReference>
<comment type="caution">
    <text evidence="2">The sequence shown here is derived from an EMBL/GenBank/DDBJ whole genome shotgun (WGS) entry which is preliminary data.</text>
</comment>
<proteinExistence type="predicted"/>
<feature type="domain" description="HDOD" evidence="1">
    <location>
        <begin position="16"/>
        <end position="215"/>
    </location>
</feature>
<dbReference type="AlphaFoldDB" id="A0A938XR03"/>
<accession>A0A938XR03</accession>